<accession>A0AA86ALR8</accession>
<protein>
    <recommendedName>
        <fullName evidence="1">RCK C-terminal domain-containing protein</fullName>
    </recommendedName>
</protein>
<dbReference type="KEGG" id="smul:SMUL_1690"/>
<dbReference type="GO" id="GO:0008324">
    <property type="term" value="F:monoatomic cation transmembrane transporter activity"/>
    <property type="evidence" value="ECO:0007669"/>
    <property type="project" value="InterPro"/>
</dbReference>
<evidence type="ECO:0000259" key="1">
    <source>
        <dbReference type="PROSITE" id="PS51202"/>
    </source>
</evidence>
<dbReference type="GO" id="GO:0006813">
    <property type="term" value="P:potassium ion transport"/>
    <property type="evidence" value="ECO:0007669"/>
    <property type="project" value="InterPro"/>
</dbReference>
<organism evidence="2 3">
    <name type="scientific">Sulfurospirillum multivorans (strain DM 12446 / JCM 15788 / NBRC 109480)</name>
    <dbReference type="NCBI Taxonomy" id="1150621"/>
    <lineage>
        <taxon>Bacteria</taxon>
        <taxon>Pseudomonadati</taxon>
        <taxon>Campylobacterota</taxon>
        <taxon>Epsilonproteobacteria</taxon>
        <taxon>Campylobacterales</taxon>
        <taxon>Sulfurospirillaceae</taxon>
        <taxon>Sulfurospirillum</taxon>
    </lineage>
</organism>
<evidence type="ECO:0000313" key="2">
    <source>
        <dbReference type="EMBL" id="AHJ12946.1"/>
    </source>
</evidence>
<feature type="domain" description="RCK C-terminal" evidence="1">
    <location>
        <begin position="135"/>
        <end position="215"/>
    </location>
</feature>
<dbReference type="Gene3D" id="3.30.70.1450">
    <property type="entry name" value="Regulator of K+ conductance, C-terminal domain"/>
    <property type="match status" value="1"/>
</dbReference>
<proteinExistence type="predicted"/>
<dbReference type="SUPFAM" id="SSF116726">
    <property type="entry name" value="TrkA C-terminal domain-like"/>
    <property type="match status" value="1"/>
</dbReference>
<dbReference type="EMBL" id="CP007201">
    <property type="protein sequence ID" value="AHJ12946.1"/>
    <property type="molecule type" value="Genomic_DNA"/>
</dbReference>
<reference evidence="2 3" key="1">
    <citation type="journal article" date="2014" name="Environ. Microbiol.">
        <title>Insights into organohalide respiration and the versatile catabolism of Sulfurospirillum multivorans gained from comparative genomics and physiological studies.</title>
        <authorList>
            <person name="Goris T."/>
            <person name="Schubert T."/>
            <person name="Gadkari J."/>
            <person name="Wubet T."/>
            <person name="Tarkka M."/>
            <person name="Buscot F."/>
            <person name="Adrian L."/>
            <person name="Diekert G."/>
        </authorList>
    </citation>
    <scope>NUCLEOTIDE SEQUENCE [LARGE SCALE GENOMIC DNA]</scope>
    <source>
        <strain evidence="3">DM 12446 / JCM 15788 / NBRC 109480</strain>
    </source>
</reference>
<dbReference type="RefSeq" id="WP_025344816.1">
    <property type="nucleotide sequence ID" value="NZ_CP007201.1"/>
</dbReference>
<sequence length="467" mass="53798">MKKILIIADGILAKQFLEKVMETEAGENSYTIVTYKEETLPKKRPENFKFFEFDPTSYEKLAIVLNEQFFQVMIMMSNELDVKATYTNIRRVDGKVRIVIMDRWDLKIEDKRLLMLNSREILASRFTDHLPNTPIVAQNIGLGIGEIMEVSVPVGSSYAYRHLASIEQSRWKIAAVYRSNTLILPRPALMLLPNDLLLLVGDPKVLQSVFKSIKRELGQFPSPFGSSIYCLIDMLRMSDKEIDVLLNDALLLHSKLNSNKLHVKIINPTYSKALDKVKSYSNHHINVMIDYFETNPRKALREDTESMDIGLIVVMNRFFQKNKRTLYKTKLPIFKMGKQGFASLNQGVVLSNDAHEIEQESSVIFDVATQLSLDLKLYSYNPDHESEKNSLIEHFDNLSKIFGREVDVIQSDKNPLVKLRHKDNILQFLPFSPKILETNILSIFSTDMEKLHFKLADNYQLFIPINA</sequence>
<dbReference type="PROSITE" id="PS51202">
    <property type="entry name" value="RCK_C"/>
    <property type="match status" value="1"/>
</dbReference>
<dbReference type="Pfam" id="PF02080">
    <property type="entry name" value="TrkA_C"/>
    <property type="match status" value="1"/>
</dbReference>
<name>A0AA86ALR8_SULMK</name>
<dbReference type="InterPro" id="IPR036721">
    <property type="entry name" value="RCK_C_sf"/>
</dbReference>
<gene>
    <name evidence="2" type="ORF">SMUL_1690</name>
</gene>
<dbReference type="InterPro" id="IPR006037">
    <property type="entry name" value="RCK_C"/>
</dbReference>
<dbReference type="AlphaFoldDB" id="A0AA86ALR8"/>
<dbReference type="Proteomes" id="UP000019322">
    <property type="component" value="Chromosome"/>
</dbReference>
<evidence type="ECO:0000313" key="3">
    <source>
        <dbReference type="Proteomes" id="UP000019322"/>
    </source>
</evidence>